<accession>A0A5S4H4B7</accession>
<evidence type="ECO:0000313" key="4">
    <source>
        <dbReference type="EMBL" id="TMR40078.1"/>
    </source>
</evidence>
<comment type="caution">
    <text evidence="4">The sequence shown here is derived from an EMBL/GenBank/DDBJ whole genome shotgun (WGS) entry which is preliminary data.</text>
</comment>
<sequence>MEIDAAVIGEDSRLFDELGLDSTTVLGLLMTIEEEIGIEFDTGTLEQHHFETVGTLAAYVEEQAAEQAGE</sequence>
<evidence type="ECO:0000256" key="1">
    <source>
        <dbReference type="ARBA" id="ARBA00022450"/>
    </source>
</evidence>
<dbReference type="InterPro" id="IPR009081">
    <property type="entry name" value="PP-bd_ACP"/>
</dbReference>
<dbReference type="Proteomes" id="UP000305238">
    <property type="component" value="Unassembled WGS sequence"/>
</dbReference>
<reference evidence="4 5" key="1">
    <citation type="submission" date="2019-05" db="EMBL/GenBank/DDBJ databases">
        <title>Draft genome sequence of Actinomadura geliboluensis A8036.</title>
        <authorList>
            <person name="Saricaoglu S."/>
            <person name="Isik K."/>
        </authorList>
    </citation>
    <scope>NUCLEOTIDE SEQUENCE [LARGE SCALE GENOMIC DNA]</scope>
    <source>
        <strain evidence="4 5">A8036</strain>
    </source>
</reference>
<name>A0A5S4H4B7_9ACTN</name>
<dbReference type="AlphaFoldDB" id="A0A5S4H4B7"/>
<evidence type="ECO:0000259" key="3">
    <source>
        <dbReference type="PROSITE" id="PS50075"/>
    </source>
</evidence>
<keyword evidence="2" id="KW-0597">Phosphoprotein</keyword>
<feature type="domain" description="Carrier" evidence="3">
    <location>
        <begin position="1"/>
        <end position="64"/>
    </location>
</feature>
<protein>
    <submittedName>
        <fullName evidence="4">Acyl carrier protein</fullName>
    </submittedName>
</protein>
<dbReference type="EMBL" id="VCKZ01000071">
    <property type="protein sequence ID" value="TMR40078.1"/>
    <property type="molecule type" value="Genomic_DNA"/>
</dbReference>
<dbReference type="Gene3D" id="1.10.1200.10">
    <property type="entry name" value="ACP-like"/>
    <property type="match status" value="1"/>
</dbReference>
<gene>
    <name evidence="4" type="ORF">ETD96_12675</name>
</gene>
<dbReference type="OrthoDB" id="3395224at2"/>
<evidence type="ECO:0000256" key="2">
    <source>
        <dbReference type="ARBA" id="ARBA00022553"/>
    </source>
</evidence>
<dbReference type="PROSITE" id="PS00012">
    <property type="entry name" value="PHOSPHOPANTETHEINE"/>
    <property type="match status" value="1"/>
</dbReference>
<keyword evidence="5" id="KW-1185">Reference proteome</keyword>
<organism evidence="4 5">
    <name type="scientific">Actinomadura geliboluensis</name>
    <dbReference type="NCBI Taxonomy" id="882440"/>
    <lineage>
        <taxon>Bacteria</taxon>
        <taxon>Bacillati</taxon>
        <taxon>Actinomycetota</taxon>
        <taxon>Actinomycetes</taxon>
        <taxon>Streptosporangiales</taxon>
        <taxon>Thermomonosporaceae</taxon>
        <taxon>Actinomadura</taxon>
    </lineage>
</organism>
<proteinExistence type="predicted"/>
<dbReference type="InterPro" id="IPR006162">
    <property type="entry name" value="Ppantetheine_attach_site"/>
</dbReference>
<dbReference type="PROSITE" id="PS50075">
    <property type="entry name" value="CARRIER"/>
    <property type="match status" value="1"/>
</dbReference>
<keyword evidence="1" id="KW-0596">Phosphopantetheine</keyword>
<dbReference type="Pfam" id="PF00550">
    <property type="entry name" value="PP-binding"/>
    <property type="match status" value="1"/>
</dbReference>
<dbReference type="InterPro" id="IPR036736">
    <property type="entry name" value="ACP-like_sf"/>
</dbReference>
<dbReference type="SUPFAM" id="SSF47336">
    <property type="entry name" value="ACP-like"/>
    <property type="match status" value="1"/>
</dbReference>
<evidence type="ECO:0000313" key="5">
    <source>
        <dbReference type="Proteomes" id="UP000305238"/>
    </source>
</evidence>